<gene>
    <name evidence="1" type="ORF">C2845_PM04G17560</name>
</gene>
<dbReference type="STRING" id="4540.A0A3L6QNJ0"/>
<keyword evidence="2" id="KW-1185">Reference proteome</keyword>
<dbReference type="PANTHER" id="PTHR37203:SF3">
    <property type="entry name" value="SLR0975 PROTEIN"/>
    <property type="match status" value="1"/>
</dbReference>
<name>A0A3L6QNJ0_PANMI</name>
<dbReference type="AlphaFoldDB" id="A0A3L6QNJ0"/>
<dbReference type="EMBL" id="PQIB02000011">
    <property type="protein sequence ID" value="RLM85432.1"/>
    <property type="molecule type" value="Genomic_DNA"/>
</dbReference>
<evidence type="ECO:0000313" key="2">
    <source>
        <dbReference type="Proteomes" id="UP000275267"/>
    </source>
</evidence>
<evidence type="ECO:0000313" key="1">
    <source>
        <dbReference type="EMBL" id="RLM85432.1"/>
    </source>
</evidence>
<organism evidence="1 2">
    <name type="scientific">Panicum miliaceum</name>
    <name type="common">Proso millet</name>
    <name type="synonym">Broomcorn millet</name>
    <dbReference type="NCBI Taxonomy" id="4540"/>
    <lineage>
        <taxon>Eukaryota</taxon>
        <taxon>Viridiplantae</taxon>
        <taxon>Streptophyta</taxon>
        <taxon>Embryophyta</taxon>
        <taxon>Tracheophyta</taxon>
        <taxon>Spermatophyta</taxon>
        <taxon>Magnoliopsida</taxon>
        <taxon>Liliopsida</taxon>
        <taxon>Poales</taxon>
        <taxon>Poaceae</taxon>
        <taxon>PACMAD clade</taxon>
        <taxon>Panicoideae</taxon>
        <taxon>Panicodae</taxon>
        <taxon>Paniceae</taxon>
        <taxon>Panicinae</taxon>
        <taxon>Panicum</taxon>
        <taxon>Panicum sect. Panicum</taxon>
    </lineage>
</organism>
<dbReference type="Proteomes" id="UP000275267">
    <property type="component" value="Unassembled WGS sequence"/>
</dbReference>
<reference evidence="2" key="1">
    <citation type="journal article" date="2019" name="Nat. Commun.">
        <title>The genome of broomcorn millet.</title>
        <authorList>
            <person name="Zou C."/>
            <person name="Miki D."/>
            <person name="Li D."/>
            <person name="Tang Q."/>
            <person name="Xiao L."/>
            <person name="Rajput S."/>
            <person name="Deng P."/>
            <person name="Jia W."/>
            <person name="Huang R."/>
            <person name="Zhang M."/>
            <person name="Sun Y."/>
            <person name="Hu J."/>
            <person name="Fu X."/>
            <person name="Schnable P.S."/>
            <person name="Li F."/>
            <person name="Zhang H."/>
            <person name="Feng B."/>
            <person name="Zhu X."/>
            <person name="Liu R."/>
            <person name="Schnable J.C."/>
            <person name="Zhu J.-K."/>
            <person name="Zhang H."/>
        </authorList>
    </citation>
    <scope>NUCLEOTIDE SEQUENCE [LARGE SCALE GENOMIC DNA]</scope>
</reference>
<sequence>MAAAAALKPLPFLATASSTAALTTRSPLARLRTLRSTCVGRRAAAPALAVTPRCGGACRVQFPLRSLLPHRVAASPTAAAAAEGMSDPELRLVLELATDEELMEFEEILYGTSYFSPLLKSIARRPNSDSAVVLDDIAERDLFISKLESRFLYLAADARSIIRGWRPSYRDVLLGVRKKLGVRCSSKLSTADLEAEIFLHLVNEYSSHQKDPVSFPWDKQKSPNEISNLGVNKWKVLTDTAWRIGAKGLESTFLKLASRLSGKLLREAANYEIKKELVKQGGRLAAVNLESRAGLLAARQGLARAASRYVGLRSVMTFLGPIMWGTLLADIVIQMLGTDYARIVQAIYAFAQIITCGYGCTTPWDNEVRLSDFGGALLLMEVHRTQSDYKTLIHRGRAQQE</sequence>
<accession>A0A3L6QNJ0</accession>
<comment type="caution">
    <text evidence="1">The sequence shown here is derived from an EMBL/GenBank/DDBJ whole genome shotgun (WGS) entry which is preliminary data.</text>
</comment>
<dbReference type="OrthoDB" id="448946at2759"/>
<proteinExistence type="predicted"/>
<protein>
    <submittedName>
        <fullName evidence="1">Uncharacterized protein</fullName>
    </submittedName>
</protein>
<dbReference type="PANTHER" id="PTHR37203">
    <property type="match status" value="1"/>
</dbReference>